<reference evidence="1 2" key="1">
    <citation type="submission" date="2015-12" db="EMBL/GenBank/DDBJ databases">
        <title>Draft genome sequence of Moniliophthora roreri, the causal agent of frosty pod rot of cacao.</title>
        <authorList>
            <person name="Aime M.C."/>
            <person name="Diaz-Valderrama J.R."/>
            <person name="Kijpornyongpan T."/>
            <person name="Phillips-Mora W."/>
        </authorList>
    </citation>
    <scope>NUCLEOTIDE SEQUENCE [LARGE SCALE GENOMIC DNA]</scope>
    <source>
        <strain evidence="1 2">MCA 2952</strain>
    </source>
</reference>
<dbReference type="Gene3D" id="3.30.710.10">
    <property type="entry name" value="Potassium Channel Kv1.1, Chain A"/>
    <property type="match status" value="1"/>
</dbReference>
<evidence type="ECO:0000313" key="2">
    <source>
        <dbReference type="Proteomes" id="UP000054988"/>
    </source>
</evidence>
<accession>A0A0W0FY17</accession>
<comment type="caution">
    <text evidence="1">The sequence shown here is derived from an EMBL/GenBank/DDBJ whole genome shotgun (WGS) entry which is preliminary data.</text>
</comment>
<proteinExistence type="predicted"/>
<dbReference type="AlphaFoldDB" id="A0A0W0FY17"/>
<organism evidence="1 2">
    <name type="scientific">Moniliophthora roreri</name>
    <name type="common">Frosty pod rot fungus</name>
    <name type="synonym">Monilia roreri</name>
    <dbReference type="NCBI Taxonomy" id="221103"/>
    <lineage>
        <taxon>Eukaryota</taxon>
        <taxon>Fungi</taxon>
        <taxon>Dikarya</taxon>
        <taxon>Basidiomycota</taxon>
        <taxon>Agaricomycotina</taxon>
        <taxon>Agaricomycetes</taxon>
        <taxon>Agaricomycetidae</taxon>
        <taxon>Agaricales</taxon>
        <taxon>Marasmiineae</taxon>
        <taxon>Marasmiaceae</taxon>
        <taxon>Moniliophthora</taxon>
    </lineage>
</organism>
<dbReference type="EMBL" id="LATX01001501">
    <property type="protein sequence ID" value="KTB41216.1"/>
    <property type="molecule type" value="Genomic_DNA"/>
</dbReference>
<dbReference type="InterPro" id="IPR011333">
    <property type="entry name" value="SKP1/BTB/POZ_sf"/>
</dbReference>
<evidence type="ECO:0000313" key="1">
    <source>
        <dbReference type="EMBL" id="KTB41216.1"/>
    </source>
</evidence>
<sequence length="290" mass="32058">MSVPTSFAHTCPDPDFFVRSVPDDQTFPARRDTLSASSEVFRDMFCCCSDTDKSMDLHENATTTGALLALIHRPPSQSVISHQSDPANGLLPKVIHDPATVIPLPILPSLFALADKYSLSETITQSLREHLLAHAPNDPLRVYGLAVSFNLTSIASKASQYLQPLASYSSHQIKAIPTVDAYHRVAQLQDFRVKSLRQILLEEDIFPHGYGSCASHREATISVWQEMRMTLALKVDTLTDVAGEMESIANLPPVKDCSACRKACIAPVDMLRYKCRKVPRETERLSLGHS</sequence>
<dbReference type="eggNOG" id="ENOG502SR06">
    <property type="taxonomic scope" value="Eukaryota"/>
</dbReference>
<gene>
    <name evidence="1" type="ORF">WG66_6184</name>
</gene>
<dbReference type="Proteomes" id="UP000054988">
    <property type="component" value="Unassembled WGS sequence"/>
</dbReference>
<protein>
    <recommendedName>
        <fullName evidence="3">BTB domain-containing protein</fullName>
    </recommendedName>
</protein>
<name>A0A0W0FY17_MONRR</name>
<evidence type="ECO:0008006" key="3">
    <source>
        <dbReference type="Google" id="ProtNLM"/>
    </source>
</evidence>